<name>A0A2H0UC71_9BACT</name>
<dbReference type="PANTHER" id="PTHR43667">
    <property type="entry name" value="CYCLOPROPANE-FATTY-ACYL-PHOSPHOLIPID SYNTHASE"/>
    <property type="match status" value="1"/>
</dbReference>
<dbReference type="InterPro" id="IPR050723">
    <property type="entry name" value="CFA/CMAS"/>
</dbReference>
<proteinExistence type="inferred from homology"/>
<dbReference type="GO" id="GO:0032259">
    <property type="term" value="P:methylation"/>
    <property type="evidence" value="ECO:0007669"/>
    <property type="project" value="UniProtKB-KW"/>
</dbReference>
<dbReference type="GO" id="GO:0008610">
    <property type="term" value="P:lipid biosynthetic process"/>
    <property type="evidence" value="ECO:0007669"/>
    <property type="project" value="InterPro"/>
</dbReference>
<evidence type="ECO:0000256" key="1">
    <source>
        <dbReference type="ARBA" id="ARBA00010815"/>
    </source>
</evidence>
<organism evidence="6 7">
    <name type="scientific">Candidatus Kaiserbacteria bacterium CG10_big_fil_rev_8_21_14_0_10_51_14</name>
    <dbReference type="NCBI Taxonomy" id="1974610"/>
    <lineage>
        <taxon>Bacteria</taxon>
        <taxon>Candidatus Kaiseribacteriota</taxon>
    </lineage>
</organism>
<evidence type="ECO:0000256" key="2">
    <source>
        <dbReference type="ARBA" id="ARBA00022603"/>
    </source>
</evidence>
<comment type="caution">
    <text evidence="6">The sequence shown here is derived from an EMBL/GenBank/DDBJ whole genome shotgun (WGS) entry which is preliminary data.</text>
</comment>
<dbReference type="Proteomes" id="UP000231192">
    <property type="component" value="Unassembled WGS sequence"/>
</dbReference>
<keyword evidence="3" id="KW-0808">Transferase</keyword>
<gene>
    <name evidence="6" type="ORF">COU18_01310</name>
</gene>
<evidence type="ECO:0000256" key="5">
    <source>
        <dbReference type="ARBA" id="ARBA00023098"/>
    </source>
</evidence>
<evidence type="ECO:0000256" key="4">
    <source>
        <dbReference type="ARBA" id="ARBA00022691"/>
    </source>
</evidence>
<evidence type="ECO:0000313" key="6">
    <source>
        <dbReference type="EMBL" id="PIR84028.1"/>
    </source>
</evidence>
<comment type="similarity">
    <text evidence="1">Belongs to the CFA/CMAS family.</text>
</comment>
<evidence type="ECO:0008006" key="8">
    <source>
        <dbReference type="Google" id="ProtNLM"/>
    </source>
</evidence>
<dbReference type="CDD" id="cd02440">
    <property type="entry name" value="AdoMet_MTases"/>
    <property type="match status" value="1"/>
</dbReference>
<reference evidence="7" key="1">
    <citation type="submission" date="2017-09" db="EMBL/GenBank/DDBJ databases">
        <title>Depth-based differentiation of microbial function through sediment-hosted aquifers and enrichment of novel symbionts in the deep terrestrial subsurface.</title>
        <authorList>
            <person name="Probst A.J."/>
            <person name="Ladd B."/>
            <person name="Jarett J.K."/>
            <person name="Geller-Mcgrath D.E."/>
            <person name="Sieber C.M.K."/>
            <person name="Emerson J.B."/>
            <person name="Anantharaman K."/>
            <person name="Thomas B.C."/>
            <person name="Malmstrom R."/>
            <person name="Stieglmeier M."/>
            <person name="Klingl A."/>
            <person name="Woyke T."/>
            <person name="Ryan C.M."/>
            <person name="Banfield J.F."/>
        </authorList>
    </citation>
    <scope>NUCLEOTIDE SEQUENCE [LARGE SCALE GENOMIC DNA]</scope>
</reference>
<dbReference type="InterPro" id="IPR003333">
    <property type="entry name" value="CMAS"/>
</dbReference>
<keyword evidence="4" id="KW-0949">S-adenosyl-L-methionine</keyword>
<dbReference type="EMBL" id="PFBK01000003">
    <property type="protein sequence ID" value="PIR84028.1"/>
    <property type="molecule type" value="Genomic_DNA"/>
</dbReference>
<evidence type="ECO:0000313" key="7">
    <source>
        <dbReference type="Proteomes" id="UP000231192"/>
    </source>
</evidence>
<dbReference type="PIRSF" id="PIRSF003085">
    <property type="entry name" value="CMAS"/>
    <property type="match status" value="1"/>
</dbReference>
<evidence type="ECO:0000256" key="3">
    <source>
        <dbReference type="ARBA" id="ARBA00022679"/>
    </source>
</evidence>
<dbReference type="GO" id="GO:0008168">
    <property type="term" value="F:methyltransferase activity"/>
    <property type="evidence" value="ECO:0007669"/>
    <property type="project" value="UniProtKB-KW"/>
</dbReference>
<accession>A0A2H0UC71</accession>
<protein>
    <recommendedName>
        <fullName evidence="8">Cyclopropane-fatty-acyl-phospholipid synthase</fullName>
    </recommendedName>
</protein>
<dbReference type="Gene3D" id="3.40.50.150">
    <property type="entry name" value="Vaccinia Virus protein VP39"/>
    <property type="match status" value="1"/>
</dbReference>
<dbReference type="SUPFAM" id="SSF53335">
    <property type="entry name" value="S-adenosyl-L-methionine-dependent methyltransferases"/>
    <property type="match status" value="1"/>
</dbReference>
<keyword evidence="2" id="KW-0489">Methyltransferase</keyword>
<dbReference type="PANTHER" id="PTHR43667:SF1">
    <property type="entry name" value="CYCLOPROPANE-FATTY-ACYL-PHOSPHOLIPID SYNTHASE"/>
    <property type="match status" value="1"/>
</dbReference>
<dbReference type="Pfam" id="PF02353">
    <property type="entry name" value="CMAS"/>
    <property type="match status" value="1"/>
</dbReference>
<sequence length="386" mass="44400">MQTKQGKYVEELLATAGVTIGTHPLCDIQVRDEGVIPRLIAGGDLAIAEAYMYRKWTTDDLFEILYKVFTSEIEGHLRRNKWATLKLLFRSLVANPNAIWRSRRAAAKAYDLPDPLYEYMLEGGDYSCHRYITGKESLAEAREIKWRGLAAKMHLEPGMRVIEIGCGEGGFAAWLAETFDVEVVAVTNSRRHAERARERCKGLRVTVLLADYRHLPPMQLFDRAVSVGMLEHVGTKNLRRFMRIVCELLLPRGIFVCHYICGSGRLNAFLRKYVFPDGVVPPMWMVECAAYPYFRAAEDWENFGWDYHLTLLQWYRNCVKHRAKIESECGEILAKIFGSFDRFWRVWVEFYLLGTAARFKARKISVGQAVYVKGGTEGVYHTSRPY</sequence>
<dbReference type="AlphaFoldDB" id="A0A2H0UC71"/>
<keyword evidence="5" id="KW-0443">Lipid metabolism</keyword>
<dbReference type="InterPro" id="IPR029063">
    <property type="entry name" value="SAM-dependent_MTases_sf"/>
</dbReference>